<reference evidence="1" key="1">
    <citation type="journal article" date="2018" name="Genome Biol.">
        <title>SKESA: strategic k-mer extension for scrupulous assemblies.</title>
        <authorList>
            <person name="Souvorov A."/>
            <person name="Agarwala R."/>
            <person name="Lipman D.J."/>
        </authorList>
    </citation>
    <scope>NUCLEOTIDE SEQUENCE</scope>
    <source>
        <strain evidence="1">MA.BM_SE06/8</strain>
    </source>
</reference>
<name>A0A763YY56_SALER</name>
<sequence>MVNNGFDPKDIEDFCDRQKRKRASAQTARIDFVARDKERVASAPDIRASEMNNLPPAKVDRGFLWSIAEGAASVFDAVVKSAAAGAVDSLTRDTKPRKMSATESKNKFLRENPYLWQPWEKEDDFR</sequence>
<gene>
    <name evidence="1" type="ORF">G8382_000380</name>
</gene>
<dbReference type="EMBL" id="DAAYKZ010000001">
    <property type="protein sequence ID" value="HAG4650571.1"/>
    <property type="molecule type" value="Genomic_DNA"/>
</dbReference>
<reference evidence="1" key="2">
    <citation type="submission" date="2020-02" db="EMBL/GenBank/DDBJ databases">
        <authorList>
            <consortium name="NCBI Pathogen Detection Project"/>
        </authorList>
    </citation>
    <scope>NUCLEOTIDE SEQUENCE</scope>
    <source>
        <strain evidence="1">MA.BM_SE06/8</strain>
    </source>
</reference>
<comment type="caution">
    <text evidence="1">The sequence shown here is derived from an EMBL/GenBank/DDBJ whole genome shotgun (WGS) entry which is preliminary data.</text>
</comment>
<accession>A0A763YY56</accession>
<dbReference type="AlphaFoldDB" id="A0A763YY56"/>
<evidence type="ECO:0000313" key="1">
    <source>
        <dbReference type="EMBL" id="HAG4650571.1"/>
    </source>
</evidence>
<protein>
    <submittedName>
        <fullName evidence="1">Uncharacterized protein</fullName>
    </submittedName>
</protein>
<organism evidence="1">
    <name type="scientific">Salmonella enterica</name>
    <name type="common">Salmonella choleraesuis</name>
    <dbReference type="NCBI Taxonomy" id="28901"/>
    <lineage>
        <taxon>Bacteria</taxon>
        <taxon>Pseudomonadati</taxon>
        <taxon>Pseudomonadota</taxon>
        <taxon>Gammaproteobacteria</taxon>
        <taxon>Enterobacterales</taxon>
        <taxon>Enterobacteriaceae</taxon>
        <taxon>Salmonella</taxon>
    </lineage>
</organism>
<proteinExistence type="predicted"/>